<evidence type="ECO:0000313" key="3">
    <source>
        <dbReference type="Proteomes" id="UP000540656"/>
    </source>
</evidence>
<evidence type="ECO:0000259" key="1">
    <source>
        <dbReference type="Pfam" id="PF21906"/>
    </source>
</evidence>
<dbReference type="InterPro" id="IPR015797">
    <property type="entry name" value="NUDIX_hydrolase-like_dom_sf"/>
</dbReference>
<gene>
    <name evidence="2" type="ORF">BJ980_001528</name>
</gene>
<proteinExistence type="predicted"/>
<dbReference type="Gene3D" id="1.10.10.10">
    <property type="entry name" value="Winged helix-like DNA-binding domain superfamily/Winged helix DNA-binding domain"/>
    <property type="match status" value="1"/>
</dbReference>
<dbReference type="SUPFAM" id="SSF55811">
    <property type="entry name" value="Nudix"/>
    <property type="match status" value="1"/>
</dbReference>
<dbReference type="GO" id="GO:0035539">
    <property type="term" value="F:8-oxo-7,8-dihydrodeoxyguanosine triphosphate pyrophosphatase activity"/>
    <property type="evidence" value="ECO:0007669"/>
    <property type="project" value="UniProtKB-EC"/>
</dbReference>
<dbReference type="AlphaFoldDB" id="A0A7Y9UVR7"/>
<dbReference type="Gene3D" id="3.90.79.10">
    <property type="entry name" value="Nucleoside Triphosphate Pyrophosphohydrolase"/>
    <property type="match status" value="1"/>
</dbReference>
<dbReference type="EMBL" id="JACCAA010000001">
    <property type="protein sequence ID" value="NYG58605.1"/>
    <property type="molecule type" value="Genomic_DNA"/>
</dbReference>
<reference evidence="2 3" key="1">
    <citation type="submission" date="2020-07" db="EMBL/GenBank/DDBJ databases">
        <title>Sequencing the genomes of 1000 actinobacteria strains.</title>
        <authorList>
            <person name="Klenk H.-P."/>
        </authorList>
    </citation>
    <scope>NUCLEOTIDE SEQUENCE [LARGE SCALE GENOMIC DNA]</scope>
    <source>
        <strain evidence="2 3">DSM 23819</strain>
    </source>
</reference>
<feature type="domain" description="NrtR DNA-binding winged helix" evidence="1">
    <location>
        <begin position="126"/>
        <end position="186"/>
    </location>
</feature>
<keyword evidence="3" id="KW-1185">Reference proteome</keyword>
<dbReference type="InterPro" id="IPR036388">
    <property type="entry name" value="WH-like_DNA-bd_sf"/>
</dbReference>
<dbReference type="InterPro" id="IPR054105">
    <property type="entry name" value="WHD_NrtR"/>
</dbReference>
<protein>
    <submittedName>
        <fullName evidence="2">8-oxo-dGTP diphosphatase</fullName>
        <ecNumber evidence="2">3.6.1.55</ecNumber>
    </submittedName>
</protein>
<sequence length="207" mass="23567">MLVQQRSRSPRGLVLPGRFVRKGETFADAVRATLSEKVGIEDAVAEPRLLKMYDDPRRDQRGWVMSALHVLALPVQALADASGDLLAVDEAGRLADRRHLVFDHDDMLAAAVQRMRSHYEATPDPYRLLGNSFTLGQLRDLHESVLGEPLLKDTFNRRMKGYLTEKMVKGEPVREQETGGRPALVYVRSKDTELSQRERRRLLLPRR</sequence>
<dbReference type="InterPro" id="IPR036390">
    <property type="entry name" value="WH_DNA-bd_sf"/>
</dbReference>
<organism evidence="2 3">
    <name type="scientific">Nocardioides daedukensis</name>
    <dbReference type="NCBI Taxonomy" id="634462"/>
    <lineage>
        <taxon>Bacteria</taxon>
        <taxon>Bacillati</taxon>
        <taxon>Actinomycetota</taxon>
        <taxon>Actinomycetes</taxon>
        <taxon>Propionibacteriales</taxon>
        <taxon>Nocardioidaceae</taxon>
        <taxon>Nocardioides</taxon>
    </lineage>
</organism>
<accession>A0A7Y9UVR7</accession>
<dbReference type="EC" id="3.6.1.55" evidence="2"/>
<dbReference type="Pfam" id="PF21906">
    <property type="entry name" value="WHD_NrtR"/>
    <property type="match status" value="1"/>
</dbReference>
<evidence type="ECO:0000313" key="2">
    <source>
        <dbReference type="EMBL" id="NYG58605.1"/>
    </source>
</evidence>
<comment type="caution">
    <text evidence="2">The sequence shown here is derived from an EMBL/GenBank/DDBJ whole genome shotgun (WGS) entry which is preliminary data.</text>
</comment>
<dbReference type="RefSeq" id="WP_179501754.1">
    <property type="nucleotide sequence ID" value="NZ_JACCAA010000001.1"/>
</dbReference>
<name>A0A7Y9UVR7_9ACTN</name>
<keyword evidence="2" id="KW-0378">Hydrolase</keyword>
<dbReference type="SUPFAM" id="SSF46785">
    <property type="entry name" value="Winged helix' DNA-binding domain"/>
    <property type="match status" value="1"/>
</dbReference>
<dbReference type="PANTHER" id="PTHR43736">
    <property type="entry name" value="ADP-RIBOSE PYROPHOSPHATASE"/>
    <property type="match status" value="1"/>
</dbReference>
<dbReference type="PANTHER" id="PTHR43736:SF4">
    <property type="entry name" value="SLR1690 PROTEIN"/>
    <property type="match status" value="1"/>
</dbReference>
<dbReference type="Proteomes" id="UP000540656">
    <property type="component" value="Unassembled WGS sequence"/>
</dbReference>